<dbReference type="EMBL" id="GL883024">
    <property type="protein sequence ID" value="EGG16149.1"/>
    <property type="molecule type" value="Genomic_DNA"/>
</dbReference>
<gene>
    <name evidence="3" type="ORF">DFA_09174</name>
</gene>
<organism evidence="3 4">
    <name type="scientific">Cavenderia fasciculata</name>
    <name type="common">Slime mold</name>
    <name type="synonym">Dictyostelium fasciculatum</name>
    <dbReference type="NCBI Taxonomy" id="261658"/>
    <lineage>
        <taxon>Eukaryota</taxon>
        <taxon>Amoebozoa</taxon>
        <taxon>Evosea</taxon>
        <taxon>Eumycetozoa</taxon>
        <taxon>Dictyostelia</taxon>
        <taxon>Acytosteliales</taxon>
        <taxon>Cavenderiaceae</taxon>
        <taxon>Cavenderia</taxon>
    </lineage>
</organism>
<name>F4Q6W7_CACFS</name>
<evidence type="ECO:0000313" key="3">
    <source>
        <dbReference type="EMBL" id="EGG16149.1"/>
    </source>
</evidence>
<dbReference type="PANTHER" id="PTHR35884">
    <property type="entry name" value="SMALL AGGREGATE FORMATION PROTEIN"/>
    <property type="match status" value="1"/>
</dbReference>
<accession>F4Q6W7</accession>
<dbReference type="Proteomes" id="UP000007797">
    <property type="component" value="Unassembled WGS sequence"/>
</dbReference>
<proteinExistence type="predicted"/>
<dbReference type="InterPro" id="IPR038768">
    <property type="entry name" value="SmlA"/>
</dbReference>
<dbReference type="AlphaFoldDB" id="F4Q6W7"/>
<feature type="region of interest" description="Disordered" evidence="1">
    <location>
        <begin position="1"/>
        <end position="32"/>
    </location>
</feature>
<dbReference type="GO" id="GO:0031157">
    <property type="term" value="P:regulation of aggregate size involved in sorocarp development"/>
    <property type="evidence" value="ECO:0007669"/>
    <property type="project" value="InterPro"/>
</dbReference>
<evidence type="ECO:0000313" key="4">
    <source>
        <dbReference type="Proteomes" id="UP000007797"/>
    </source>
</evidence>
<dbReference type="GeneID" id="14868224"/>
<evidence type="ECO:0000259" key="2">
    <source>
        <dbReference type="Pfam" id="PF18063"/>
    </source>
</evidence>
<sequence>MQQRGQVETDNIIPLKQHHQHDDEKKKNQTNQKFDIENSLVVSSDYGVDLNLKSKNPIDQMVITSTNFEVTYVEGGFNVKIKPIGVYNRFVQNVNSTSNQTISVTYKTGFAPGYRIEPGPIARCESLHFIKHKFPGYATNIPDETSVSKGVTVGVGQYTINQTLLVYGLVKTPVSGGGAPTYSIVSLYRDDLHPTYQSSIIDDPCTDDEVKTYLLGRGLSRWL</sequence>
<dbReference type="KEGG" id="dfa:DFA_09174"/>
<dbReference type="InterPro" id="IPR040927">
    <property type="entry name" value="PF_Monalysin"/>
</dbReference>
<keyword evidence="4" id="KW-1185">Reference proteome</keyword>
<dbReference type="PANTHER" id="PTHR35884:SF1">
    <property type="entry name" value="MONALYSIN BETA BARREL PORE-FORMING DOMAIN-CONTAINING PROTEIN-RELATED"/>
    <property type="match status" value="1"/>
</dbReference>
<reference evidence="4" key="1">
    <citation type="journal article" date="2011" name="Genome Res.">
        <title>Phylogeny-wide analysis of social amoeba genomes highlights ancient origins for complex intercellular communication.</title>
        <authorList>
            <person name="Heidel A.J."/>
            <person name="Lawal H.M."/>
            <person name="Felder M."/>
            <person name="Schilde C."/>
            <person name="Helps N.R."/>
            <person name="Tunggal B."/>
            <person name="Rivero F."/>
            <person name="John U."/>
            <person name="Schleicher M."/>
            <person name="Eichinger L."/>
            <person name="Platzer M."/>
            <person name="Noegel A.A."/>
            <person name="Schaap P."/>
            <person name="Gloeckner G."/>
        </authorList>
    </citation>
    <scope>NUCLEOTIDE SEQUENCE [LARGE SCALE GENOMIC DNA]</scope>
    <source>
        <strain evidence="4">SH3</strain>
    </source>
</reference>
<feature type="domain" description="Monalysin Pore-forming" evidence="2">
    <location>
        <begin position="39"/>
        <end position="217"/>
    </location>
</feature>
<evidence type="ECO:0000256" key="1">
    <source>
        <dbReference type="SAM" id="MobiDB-lite"/>
    </source>
</evidence>
<protein>
    <recommendedName>
        <fullName evidence="2">Monalysin Pore-forming domain-containing protein</fullName>
    </recommendedName>
</protein>
<dbReference type="RefSeq" id="XP_004352602.1">
    <property type="nucleotide sequence ID" value="XM_004352550.1"/>
</dbReference>
<dbReference type="Pfam" id="PF18063">
    <property type="entry name" value="BB_PF"/>
    <property type="match status" value="1"/>
</dbReference>